<dbReference type="AlphaFoldDB" id="A0A9N9HDX6"/>
<dbReference type="EMBL" id="CAJVPK010009695">
    <property type="protein sequence ID" value="CAG8668036.1"/>
    <property type="molecule type" value="Genomic_DNA"/>
</dbReference>
<feature type="non-terminal residue" evidence="1">
    <location>
        <position position="1"/>
    </location>
</feature>
<proteinExistence type="predicted"/>
<gene>
    <name evidence="1" type="ORF">DEBURN_LOCUS12000</name>
</gene>
<comment type="caution">
    <text evidence="1">The sequence shown here is derived from an EMBL/GenBank/DDBJ whole genome shotgun (WGS) entry which is preliminary data.</text>
</comment>
<dbReference type="Proteomes" id="UP000789706">
    <property type="component" value="Unassembled WGS sequence"/>
</dbReference>
<evidence type="ECO:0000313" key="1">
    <source>
        <dbReference type="EMBL" id="CAG8668036.1"/>
    </source>
</evidence>
<keyword evidence="2" id="KW-1185">Reference proteome</keyword>
<accession>A0A9N9HDX6</accession>
<feature type="non-terminal residue" evidence="1">
    <location>
        <position position="93"/>
    </location>
</feature>
<organism evidence="1 2">
    <name type="scientific">Diversispora eburnea</name>
    <dbReference type="NCBI Taxonomy" id="1213867"/>
    <lineage>
        <taxon>Eukaryota</taxon>
        <taxon>Fungi</taxon>
        <taxon>Fungi incertae sedis</taxon>
        <taxon>Mucoromycota</taxon>
        <taxon>Glomeromycotina</taxon>
        <taxon>Glomeromycetes</taxon>
        <taxon>Diversisporales</taxon>
        <taxon>Diversisporaceae</taxon>
        <taxon>Diversispora</taxon>
    </lineage>
</organism>
<sequence length="93" mass="10973">PVTLKNLLRKNGGNIEDNKLILKEWYRICRKYMFGIWIERTKKILEWEKSVGITKERKMGKSCGVGLKYPDYTDTKKNLEHSSEKIINRTINA</sequence>
<reference evidence="1" key="1">
    <citation type="submission" date="2021-06" db="EMBL/GenBank/DDBJ databases">
        <authorList>
            <person name="Kallberg Y."/>
            <person name="Tangrot J."/>
            <person name="Rosling A."/>
        </authorList>
    </citation>
    <scope>NUCLEOTIDE SEQUENCE</scope>
    <source>
        <strain evidence="1">AZ414A</strain>
    </source>
</reference>
<name>A0A9N9HDX6_9GLOM</name>
<protein>
    <submittedName>
        <fullName evidence="1">170_t:CDS:1</fullName>
    </submittedName>
</protein>
<evidence type="ECO:0000313" key="2">
    <source>
        <dbReference type="Proteomes" id="UP000789706"/>
    </source>
</evidence>